<name>A0A015LAG4_RHIIW</name>
<gene>
    <name evidence="1" type="ORF">RirG_095240</name>
</gene>
<keyword evidence="2" id="KW-1185">Reference proteome</keyword>
<dbReference type="EMBL" id="JEMT01016824">
    <property type="protein sequence ID" value="EXX69526.1"/>
    <property type="molecule type" value="Genomic_DNA"/>
</dbReference>
<evidence type="ECO:0000313" key="2">
    <source>
        <dbReference type="Proteomes" id="UP000022910"/>
    </source>
</evidence>
<organism evidence="1 2">
    <name type="scientific">Rhizophagus irregularis (strain DAOM 197198w)</name>
    <name type="common">Glomus intraradices</name>
    <dbReference type="NCBI Taxonomy" id="1432141"/>
    <lineage>
        <taxon>Eukaryota</taxon>
        <taxon>Fungi</taxon>
        <taxon>Fungi incertae sedis</taxon>
        <taxon>Mucoromycota</taxon>
        <taxon>Glomeromycotina</taxon>
        <taxon>Glomeromycetes</taxon>
        <taxon>Glomerales</taxon>
        <taxon>Glomeraceae</taxon>
        <taxon>Rhizophagus</taxon>
    </lineage>
</organism>
<protein>
    <submittedName>
        <fullName evidence="1">Uncharacterized protein</fullName>
    </submittedName>
</protein>
<dbReference type="SMR" id="A0A015LAG4"/>
<accession>A0A015LAG4</accession>
<sequence>MYSQQNKKASNNSIQSILSDFLNHINYNIIHQLPHNNNPNVLAAQTRVGKRVQRLTGFKLMKRNVKLEAERLQLYDQYLINLATSKIWSLRTSRSQRQQFINLANDANNINQNMMTENNANINRISQINNSQKVKNQFEDNFFNGTKFDNNNNRDLESLIFPIGSSRNLGTYF</sequence>
<dbReference type="HOGENOM" id="CLU_118715_1_0_1"/>
<reference evidence="1 2" key="1">
    <citation type="submission" date="2014-02" db="EMBL/GenBank/DDBJ databases">
        <title>Single nucleus genome sequencing reveals high similarity among nuclei of an endomycorrhizal fungus.</title>
        <authorList>
            <person name="Lin K."/>
            <person name="Geurts R."/>
            <person name="Zhang Z."/>
            <person name="Limpens E."/>
            <person name="Saunders D.G."/>
            <person name="Mu D."/>
            <person name="Pang E."/>
            <person name="Cao H."/>
            <person name="Cha H."/>
            <person name="Lin T."/>
            <person name="Zhou Q."/>
            <person name="Shang Y."/>
            <person name="Li Y."/>
            <person name="Ivanov S."/>
            <person name="Sharma T."/>
            <person name="Velzen R.V."/>
            <person name="Ruijter N.D."/>
            <person name="Aanen D.K."/>
            <person name="Win J."/>
            <person name="Kamoun S."/>
            <person name="Bisseling T."/>
            <person name="Huang S."/>
        </authorList>
    </citation>
    <scope>NUCLEOTIDE SEQUENCE [LARGE SCALE GENOMIC DNA]</scope>
    <source>
        <strain evidence="2">DAOM197198w</strain>
    </source>
</reference>
<dbReference type="Proteomes" id="UP000022910">
    <property type="component" value="Unassembled WGS sequence"/>
</dbReference>
<dbReference type="AlphaFoldDB" id="A0A015LAG4"/>
<evidence type="ECO:0000313" key="1">
    <source>
        <dbReference type="EMBL" id="EXX69526.1"/>
    </source>
</evidence>
<comment type="caution">
    <text evidence="1">The sequence shown here is derived from an EMBL/GenBank/DDBJ whole genome shotgun (WGS) entry which is preliminary data.</text>
</comment>
<proteinExistence type="predicted"/>
<dbReference type="OrthoDB" id="2387152at2759"/>